<dbReference type="SUPFAM" id="SSF53822">
    <property type="entry name" value="Periplasmic binding protein-like I"/>
    <property type="match status" value="1"/>
</dbReference>
<dbReference type="CDD" id="cd06267">
    <property type="entry name" value="PBP1_LacI_sugar_binding-like"/>
    <property type="match status" value="1"/>
</dbReference>
<reference evidence="5 6" key="1">
    <citation type="submission" date="2014-03" db="EMBL/GenBank/DDBJ databases">
        <title>Genomics of Bifidobacteria.</title>
        <authorList>
            <person name="Ventura M."/>
            <person name="Milani C."/>
            <person name="Lugli G.A."/>
        </authorList>
    </citation>
    <scope>NUCLEOTIDE SEQUENCE [LARGE SCALE GENOMIC DNA]</scope>
    <source>
        <strain evidence="5 6">LMG 21775</strain>
    </source>
</reference>
<dbReference type="InterPro" id="IPR028082">
    <property type="entry name" value="Peripla_BP_I"/>
</dbReference>
<dbReference type="SUPFAM" id="SSF47413">
    <property type="entry name" value="lambda repressor-like DNA-binding domains"/>
    <property type="match status" value="1"/>
</dbReference>
<sequence>MGRLTIHDVAIEAGVSDSTVSRALRGLDRVNPHTRARIEDAAERLHFTFSRNASSLASGRTMRVTLLFAGGINTWFNSCAMQGAYEVLAPEGYDIVPLITPDQAEQDRYFEMLPGNRNTDAIIVTSFDLDKQKLELLGGLTMPTIGLDSRSDDGYDASVRLDENSAMLDAVRLLRSLGHHRLGYVEQPSSHEFKFSSKLRSQSFIASARTCDYGQEDLEVFGGGHDSMPRSFDDAVSSVVATLLSDSRRPTALCVETDDFAVALIARLRHFGIRVPEDMTVIGFDDSRIAPVADLTTIHQDPVEMARLAARQAVKLMKHETMDRRHILVGTSMILRGTSAPAPSEG</sequence>
<accession>A0A087CDQ6</accession>
<dbReference type="EMBL" id="JGZI01000010">
    <property type="protein sequence ID" value="KFI81406.1"/>
    <property type="molecule type" value="Genomic_DNA"/>
</dbReference>
<dbReference type="AlphaFoldDB" id="A0A087CDQ6"/>
<keyword evidence="1" id="KW-0805">Transcription regulation</keyword>
<dbReference type="GO" id="GO:0003700">
    <property type="term" value="F:DNA-binding transcription factor activity"/>
    <property type="evidence" value="ECO:0007669"/>
    <property type="project" value="TreeGrafter"/>
</dbReference>
<dbReference type="InterPro" id="IPR000843">
    <property type="entry name" value="HTH_LacI"/>
</dbReference>
<dbReference type="InterPro" id="IPR010982">
    <property type="entry name" value="Lambda_DNA-bd_dom_sf"/>
</dbReference>
<evidence type="ECO:0000256" key="2">
    <source>
        <dbReference type="ARBA" id="ARBA00023125"/>
    </source>
</evidence>
<dbReference type="Pfam" id="PF13377">
    <property type="entry name" value="Peripla_BP_3"/>
    <property type="match status" value="1"/>
</dbReference>
<protein>
    <submittedName>
        <fullName evidence="5">LacI family transcriptional regulator</fullName>
    </submittedName>
</protein>
<dbReference type="CDD" id="cd01392">
    <property type="entry name" value="HTH_LacI"/>
    <property type="match status" value="1"/>
</dbReference>
<dbReference type="PROSITE" id="PS00356">
    <property type="entry name" value="HTH_LACI_1"/>
    <property type="match status" value="1"/>
</dbReference>
<keyword evidence="2" id="KW-0238">DNA-binding</keyword>
<dbReference type="SMART" id="SM00354">
    <property type="entry name" value="HTH_LACI"/>
    <property type="match status" value="1"/>
</dbReference>
<organism evidence="5 6">
    <name type="scientific">Bifidobacterium psychraerophilum</name>
    <dbReference type="NCBI Taxonomy" id="218140"/>
    <lineage>
        <taxon>Bacteria</taxon>
        <taxon>Bacillati</taxon>
        <taxon>Actinomycetota</taxon>
        <taxon>Actinomycetes</taxon>
        <taxon>Bifidobacteriales</taxon>
        <taxon>Bifidobacteriaceae</taxon>
        <taxon>Bifidobacterium</taxon>
    </lineage>
</organism>
<evidence type="ECO:0000256" key="1">
    <source>
        <dbReference type="ARBA" id="ARBA00023015"/>
    </source>
</evidence>
<dbReference type="GO" id="GO:0000976">
    <property type="term" value="F:transcription cis-regulatory region binding"/>
    <property type="evidence" value="ECO:0007669"/>
    <property type="project" value="TreeGrafter"/>
</dbReference>
<gene>
    <name evidence="5" type="ORF">BPSY_1814</name>
</gene>
<dbReference type="Proteomes" id="UP000029050">
    <property type="component" value="Unassembled WGS sequence"/>
</dbReference>
<evidence type="ECO:0000313" key="5">
    <source>
        <dbReference type="EMBL" id="KFI81406.1"/>
    </source>
</evidence>
<comment type="caution">
    <text evidence="5">The sequence shown here is derived from an EMBL/GenBank/DDBJ whole genome shotgun (WGS) entry which is preliminary data.</text>
</comment>
<dbReference type="Gene3D" id="3.40.50.2300">
    <property type="match status" value="2"/>
</dbReference>
<dbReference type="Pfam" id="PF00356">
    <property type="entry name" value="LacI"/>
    <property type="match status" value="1"/>
</dbReference>
<keyword evidence="3" id="KW-0804">Transcription</keyword>
<dbReference type="STRING" id="218140.BPSY_1814"/>
<feature type="domain" description="HTH lacI-type" evidence="4">
    <location>
        <begin position="4"/>
        <end position="58"/>
    </location>
</feature>
<dbReference type="OrthoDB" id="3510266at2"/>
<keyword evidence="6" id="KW-1185">Reference proteome</keyword>
<dbReference type="PANTHER" id="PTHR30146">
    <property type="entry name" value="LACI-RELATED TRANSCRIPTIONAL REPRESSOR"/>
    <property type="match status" value="1"/>
</dbReference>
<name>A0A087CDQ6_9BIFI</name>
<dbReference type="PROSITE" id="PS50932">
    <property type="entry name" value="HTH_LACI_2"/>
    <property type="match status" value="1"/>
</dbReference>
<evidence type="ECO:0000259" key="4">
    <source>
        <dbReference type="PROSITE" id="PS50932"/>
    </source>
</evidence>
<evidence type="ECO:0000313" key="6">
    <source>
        <dbReference type="Proteomes" id="UP000029050"/>
    </source>
</evidence>
<dbReference type="PANTHER" id="PTHR30146:SF153">
    <property type="entry name" value="LACTOSE OPERON REPRESSOR"/>
    <property type="match status" value="1"/>
</dbReference>
<evidence type="ECO:0000256" key="3">
    <source>
        <dbReference type="ARBA" id="ARBA00023163"/>
    </source>
</evidence>
<proteinExistence type="predicted"/>
<dbReference type="Gene3D" id="1.10.260.40">
    <property type="entry name" value="lambda repressor-like DNA-binding domains"/>
    <property type="match status" value="1"/>
</dbReference>
<dbReference type="eggNOG" id="COG1609">
    <property type="taxonomic scope" value="Bacteria"/>
</dbReference>
<dbReference type="InterPro" id="IPR046335">
    <property type="entry name" value="LacI/GalR-like_sensor"/>
</dbReference>